<comment type="caution">
    <text evidence="6">Lacks conserved residue(s) required for the propagation of feature annotation.</text>
</comment>
<dbReference type="Proteomes" id="UP000095728">
    <property type="component" value="Unassembled WGS sequence"/>
</dbReference>
<evidence type="ECO:0000256" key="3">
    <source>
        <dbReference type="ARBA" id="ARBA00022692"/>
    </source>
</evidence>
<dbReference type="InterPro" id="IPR045888">
    <property type="entry name" value="Erv"/>
</dbReference>
<dbReference type="Pfam" id="PF07970">
    <property type="entry name" value="COPIIcoated_ERV"/>
    <property type="match status" value="1"/>
</dbReference>
<dbReference type="InterPro" id="IPR012936">
    <property type="entry name" value="Erv_C"/>
</dbReference>
<evidence type="ECO:0000256" key="6">
    <source>
        <dbReference type="RuleBase" id="RU369013"/>
    </source>
</evidence>
<gene>
    <name evidence="9" type="ORF">AWRI3579_g218</name>
</gene>
<organism evidence="9 10">
    <name type="scientific">Hanseniaspora osmophila</name>
    <dbReference type="NCBI Taxonomy" id="56408"/>
    <lineage>
        <taxon>Eukaryota</taxon>
        <taxon>Fungi</taxon>
        <taxon>Dikarya</taxon>
        <taxon>Ascomycota</taxon>
        <taxon>Saccharomycotina</taxon>
        <taxon>Saccharomycetes</taxon>
        <taxon>Saccharomycodales</taxon>
        <taxon>Saccharomycodaceae</taxon>
        <taxon>Hanseniaspora</taxon>
    </lineage>
</organism>
<sequence length="442" mass="50392">MSSSSKLLRLDAFSKTQEDVRIRTRSGGFITLLCITSVFFLLISDWKQFNTVSENPSLVIDRDRNKKLKVSMDITFPHMPCNLLALDVMDDSGNIQLDLTQSSFVREEIDSETLQPIDHDEEGNAGFVSAEEALKNLPADYCGPCYGSKDQTKNDELSQEEKVCCQDCDTVRRAYLDVGWAFHDGKDIEQCEREGYVERVKREINQGCRVQGSAFLNRIHGNIHFAPGKGFQHPTRGTHTHDLSLYESYEKLNFDHIIHDFSFGPVLMDYNTQTKNEEFVTSNPLIGVEMKEGNHFLQYSYFAKIVPTRYEDHTETTGIKYTISEDKFKNDDGIKLDDKDVGKALKSLETFQYSATMHSKPVFGGRDEDHPNTFHSRGGLPGIFISFEMSPLKVINRKEYRMTWTSFLLNAISSIGGVFAVATVLDRMTYRTMQYVRSKKDA</sequence>
<dbReference type="GO" id="GO:0030134">
    <property type="term" value="C:COPII-coated ER to Golgi transport vesicle"/>
    <property type="evidence" value="ECO:0007669"/>
    <property type="project" value="TreeGrafter"/>
</dbReference>
<keyword evidence="5 6" id="KW-0472">Membrane</keyword>
<name>A0A1E5S032_9ASCO</name>
<keyword evidence="6" id="KW-0333">Golgi apparatus</keyword>
<dbReference type="InParanoid" id="A0A1E5S032"/>
<feature type="domain" description="Endoplasmic reticulum vesicle transporter N-terminal" evidence="8">
    <location>
        <begin position="8"/>
        <end position="96"/>
    </location>
</feature>
<keyword evidence="6" id="KW-0256">Endoplasmic reticulum</keyword>
<dbReference type="AlphaFoldDB" id="A0A1E5S032"/>
<dbReference type="EMBL" id="LPNM01000001">
    <property type="protein sequence ID" value="OEJ92333.1"/>
    <property type="molecule type" value="Genomic_DNA"/>
</dbReference>
<keyword evidence="3 6" id="KW-0812">Transmembrane</keyword>
<evidence type="ECO:0000313" key="9">
    <source>
        <dbReference type="EMBL" id="OEJ92333.1"/>
    </source>
</evidence>
<accession>A0A1E5S032</accession>
<evidence type="ECO:0000259" key="8">
    <source>
        <dbReference type="Pfam" id="PF13850"/>
    </source>
</evidence>
<dbReference type="FunCoup" id="A0A1E5S032">
    <property type="interactions" value="735"/>
</dbReference>
<feature type="transmembrane region" description="Helical" evidence="6">
    <location>
        <begin position="404"/>
        <end position="425"/>
    </location>
</feature>
<evidence type="ECO:0000313" key="10">
    <source>
        <dbReference type="Proteomes" id="UP000095728"/>
    </source>
</evidence>
<protein>
    <recommendedName>
        <fullName evidence="6">Endoplasmic reticulum-Golgi intermediate compartment protein</fullName>
    </recommendedName>
</protein>
<comment type="subcellular location">
    <subcellularLocation>
        <location evidence="6">Endoplasmic reticulum membrane</location>
        <topology evidence="6">Multi-pass membrane protein</topology>
    </subcellularLocation>
    <subcellularLocation>
        <location evidence="6">Endoplasmic reticulum-Golgi intermediate compartment membrane</location>
        <topology evidence="6">Multi-pass membrane protein</topology>
    </subcellularLocation>
    <subcellularLocation>
        <location evidence="6">Golgi apparatus membrane</location>
        <topology evidence="6">Multi-pass membrane protein</topology>
    </subcellularLocation>
    <subcellularLocation>
        <location evidence="1">Membrane</location>
        <topology evidence="1">Multi-pass membrane protein</topology>
    </subcellularLocation>
</comment>
<dbReference type="PANTHER" id="PTHR10984:SF25">
    <property type="entry name" value="ENDOPLASMIC RETICULUM-GOLGI INTERMEDIATE COMPARTMENT PROTEIN 3"/>
    <property type="match status" value="1"/>
</dbReference>
<evidence type="ECO:0000256" key="1">
    <source>
        <dbReference type="ARBA" id="ARBA00004141"/>
    </source>
</evidence>
<reference evidence="10" key="1">
    <citation type="journal article" date="2016" name="Genome Announc.">
        <title>Genome sequences of three species of Hanseniaspora isolated from spontaneous wine fermentations.</title>
        <authorList>
            <person name="Sternes P.R."/>
            <person name="Lee D."/>
            <person name="Kutyna D.R."/>
            <person name="Borneman A.R."/>
        </authorList>
    </citation>
    <scope>NUCLEOTIDE SEQUENCE [LARGE SCALE GENOMIC DNA]</scope>
    <source>
        <strain evidence="10">AWRI3579</strain>
    </source>
</reference>
<feature type="domain" description="Endoplasmic reticulum vesicle transporter C-terminal" evidence="7">
    <location>
        <begin position="145"/>
        <end position="426"/>
    </location>
</feature>
<keyword evidence="6" id="KW-0813">Transport</keyword>
<evidence type="ECO:0000256" key="5">
    <source>
        <dbReference type="ARBA" id="ARBA00023136"/>
    </source>
</evidence>
<comment type="similarity">
    <text evidence="2 6">Belongs to the ERGIC family.</text>
</comment>
<keyword evidence="6" id="KW-0931">ER-Golgi transport</keyword>
<dbReference type="GO" id="GO:0006890">
    <property type="term" value="P:retrograde vesicle-mediated transport, Golgi to endoplasmic reticulum"/>
    <property type="evidence" value="ECO:0007669"/>
    <property type="project" value="TreeGrafter"/>
</dbReference>
<dbReference type="STRING" id="56408.A0A1E5S032"/>
<dbReference type="Pfam" id="PF13850">
    <property type="entry name" value="ERGIC_N"/>
    <property type="match status" value="1"/>
</dbReference>
<dbReference type="GO" id="GO:0000139">
    <property type="term" value="C:Golgi membrane"/>
    <property type="evidence" value="ECO:0007669"/>
    <property type="project" value="UniProtKB-SubCell"/>
</dbReference>
<dbReference type="GO" id="GO:0033116">
    <property type="term" value="C:endoplasmic reticulum-Golgi intermediate compartment membrane"/>
    <property type="evidence" value="ECO:0007669"/>
    <property type="project" value="UniProtKB-SubCell"/>
</dbReference>
<dbReference type="GO" id="GO:0005789">
    <property type="term" value="C:endoplasmic reticulum membrane"/>
    <property type="evidence" value="ECO:0007669"/>
    <property type="project" value="UniProtKB-SubCell"/>
</dbReference>
<evidence type="ECO:0000259" key="7">
    <source>
        <dbReference type="Pfam" id="PF07970"/>
    </source>
</evidence>
<dbReference type="OrthoDB" id="270930at2759"/>
<comment type="function">
    <text evidence="6">Plays a role in transport between endoplasmic reticulum and Golgi.</text>
</comment>
<dbReference type="InterPro" id="IPR039542">
    <property type="entry name" value="Erv_N"/>
</dbReference>
<keyword evidence="4 6" id="KW-1133">Transmembrane helix</keyword>
<dbReference type="PANTHER" id="PTHR10984">
    <property type="entry name" value="ENDOPLASMIC RETICULUM-GOLGI INTERMEDIATE COMPARTMENT PROTEIN"/>
    <property type="match status" value="1"/>
</dbReference>
<comment type="caution">
    <text evidence="9">The sequence shown here is derived from an EMBL/GenBank/DDBJ whole genome shotgun (WGS) entry which is preliminary data.</text>
</comment>
<evidence type="ECO:0000256" key="2">
    <source>
        <dbReference type="ARBA" id="ARBA00005648"/>
    </source>
</evidence>
<keyword evidence="10" id="KW-1185">Reference proteome</keyword>
<dbReference type="GO" id="GO:0006888">
    <property type="term" value="P:endoplasmic reticulum to Golgi vesicle-mediated transport"/>
    <property type="evidence" value="ECO:0007669"/>
    <property type="project" value="UniProtKB-UniRule"/>
</dbReference>
<proteinExistence type="inferred from homology"/>
<evidence type="ECO:0000256" key="4">
    <source>
        <dbReference type="ARBA" id="ARBA00022989"/>
    </source>
</evidence>